<evidence type="ECO:0000313" key="9">
    <source>
        <dbReference type="EMBL" id="CAH2096492.1"/>
    </source>
</evidence>
<accession>A0AAU9UC30</accession>
<feature type="domain" description="Insulin-like" evidence="8">
    <location>
        <begin position="26"/>
        <end position="99"/>
    </location>
</feature>
<keyword evidence="6" id="KW-0964">Secreted</keyword>
<evidence type="ECO:0000256" key="6">
    <source>
        <dbReference type="RuleBase" id="RU000406"/>
    </source>
</evidence>
<keyword evidence="3" id="KW-0165">Cleavage on pair of basic residues</keyword>
<dbReference type="InterPro" id="IPR022353">
    <property type="entry name" value="Insulin_CS"/>
</dbReference>
<protein>
    <recommendedName>
        <fullName evidence="8">Insulin-like domain-containing protein</fullName>
    </recommendedName>
</protein>
<dbReference type="Pfam" id="PF00049">
    <property type="entry name" value="Insulin"/>
    <property type="match status" value="1"/>
</dbReference>
<name>A0AAU9UC30_EUPED</name>
<dbReference type="SUPFAM" id="SSF56994">
    <property type="entry name" value="Insulin-like"/>
    <property type="match status" value="1"/>
</dbReference>
<sequence>MKIRSALVLITLFVISVIVSSQSEGQVYCGRRLAAALNIFCNSNLIKRSRSKDMPTQDIDLGWPWIEMHRAYSMGRSKRQVVAECCEKPCTKEELLTYCSD</sequence>
<dbReference type="Proteomes" id="UP001153954">
    <property type="component" value="Unassembled WGS sequence"/>
</dbReference>
<keyword evidence="5" id="KW-1015">Disulfide bond</keyword>
<evidence type="ECO:0000256" key="5">
    <source>
        <dbReference type="ARBA" id="ARBA00023157"/>
    </source>
</evidence>
<reference evidence="9" key="1">
    <citation type="submission" date="2022-03" db="EMBL/GenBank/DDBJ databases">
        <authorList>
            <person name="Tunstrom K."/>
        </authorList>
    </citation>
    <scope>NUCLEOTIDE SEQUENCE</scope>
</reference>
<evidence type="ECO:0000256" key="4">
    <source>
        <dbReference type="ARBA" id="ARBA00022729"/>
    </source>
</evidence>
<organism evidence="9 10">
    <name type="scientific">Euphydryas editha</name>
    <name type="common">Edith's checkerspot</name>
    <dbReference type="NCBI Taxonomy" id="104508"/>
    <lineage>
        <taxon>Eukaryota</taxon>
        <taxon>Metazoa</taxon>
        <taxon>Ecdysozoa</taxon>
        <taxon>Arthropoda</taxon>
        <taxon>Hexapoda</taxon>
        <taxon>Insecta</taxon>
        <taxon>Pterygota</taxon>
        <taxon>Neoptera</taxon>
        <taxon>Endopterygota</taxon>
        <taxon>Lepidoptera</taxon>
        <taxon>Glossata</taxon>
        <taxon>Ditrysia</taxon>
        <taxon>Papilionoidea</taxon>
        <taxon>Nymphalidae</taxon>
        <taxon>Nymphalinae</taxon>
        <taxon>Euphydryas</taxon>
    </lineage>
</organism>
<gene>
    <name evidence="9" type="ORF">EEDITHA_LOCUS11827</name>
</gene>
<feature type="signal peptide" evidence="7">
    <location>
        <begin position="1"/>
        <end position="21"/>
    </location>
</feature>
<feature type="chain" id="PRO_5043437636" description="Insulin-like domain-containing protein" evidence="7">
    <location>
        <begin position="22"/>
        <end position="101"/>
    </location>
</feature>
<evidence type="ECO:0000259" key="8">
    <source>
        <dbReference type="SMART" id="SM00078"/>
    </source>
</evidence>
<keyword evidence="10" id="KW-1185">Reference proteome</keyword>
<dbReference type="PROSITE" id="PS00262">
    <property type="entry name" value="INSULIN"/>
    <property type="match status" value="1"/>
</dbReference>
<dbReference type="PANTHER" id="PTHR13647:SF4">
    <property type="entry name" value="INSULIN-LIKE PEPTIDE 1-RELATED"/>
    <property type="match status" value="1"/>
</dbReference>
<evidence type="ECO:0000256" key="7">
    <source>
        <dbReference type="SAM" id="SignalP"/>
    </source>
</evidence>
<comment type="subunit">
    <text evidence="2">Heterodimer of a B chain and an A chain linked by two disulfide bonds.</text>
</comment>
<dbReference type="Gene3D" id="1.10.100.10">
    <property type="entry name" value="Insulin-like"/>
    <property type="match status" value="1"/>
</dbReference>
<comment type="similarity">
    <text evidence="1 6">Belongs to the insulin family.</text>
</comment>
<dbReference type="InterPro" id="IPR016179">
    <property type="entry name" value="Insulin-like"/>
</dbReference>
<dbReference type="PANTHER" id="PTHR13647">
    <property type="entry name" value="INSULIN-LIKE PEPTIDE 2-RELATED"/>
    <property type="match status" value="1"/>
</dbReference>
<dbReference type="InterPro" id="IPR036438">
    <property type="entry name" value="Insulin-like_sf"/>
</dbReference>
<comment type="subcellular location">
    <subcellularLocation>
        <location evidence="6">Secreted</location>
    </subcellularLocation>
</comment>
<dbReference type="AlphaFoldDB" id="A0AAU9UC30"/>
<dbReference type="GO" id="GO:0005576">
    <property type="term" value="C:extracellular region"/>
    <property type="evidence" value="ECO:0007669"/>
    <property type="project" value="UniProtKB-SubCell"/>
</dbReference>
<comment type="caution">
    <text evidence="9">The sequence shown here is derived from an EMBL/GenBank/DDBJ whole genome shotgun (WGS) entry which is preliminary data.</text>
</comment>
<dbReference type="InterPro" id="IPR022352">
    <property type="entry name" value="Ins/IGF/rlx"/>
</dbReference>
<dbReference type="EMBL" id="CAKOGL010000016">
    <property type="protein sequence ID" value="CAH2096492.1"/>
    <property type="molecule type" value="Genomic_DNA"/>
</dbReference>
<evidence type="ECO:0000256" key="2">
    <source>
        <dbReference type="ARBA" id="ARBA00011207"/>
    </source>
</evidence>
<dbReference type="SMART" id="SM00078">
    <property type="entry name" value="IlGF"/>
    <property type="match status" value="1"/>
</dbReference>
<dbReference type="GO" id="GO:0005179">
    <property type="term" value="F:hormone activity"/>
    <property type="evidence" value="ECO:0007669"/>
    <property type="project" value="InterPro"/>
</dbReference>
<dbReference type="CDD" id="cd04366">
    <property type="entry name" value="IlGF_insulin_bombyxin_like"/>
    <property type="match status" value="1"/>
</dbReference>
<evidence type="ECO:0000313" key="10">
    <source>
        <dbReference type="Proteomes" id="UP001153954"/>
    </source>
</evidence>
<dbReference type="PRINTS" id="PR00276">
    <property type="entry name" value="INSULINFAMLY"/>
</dbReference>
<keyword evidence="4 7" id="KW-0732">Signal</keyword>
<evidence type="ECO:0000256" key="3">
    <source>
        <dbReference type="ARBA" id="ARBA00022685"/>
    </source>
</evidence>
<evidence type="ECO:0000256" key="1">
    <source>
        <dbReference type="ARBA" id="ARBA00009034"/>
    </source>
</evidence>
<proteinExistence type="inferred from homology"/>